<evidence type="ECO:0000313" key="2">
    <source>
        <dbReference type="Proteomes" id="UP000532121"/>
    </source>
</evidence>
<protein>
    <submittedName>
        <fullName evidence="1">Uncharacterized protein</fullName>
    </submittedName>
</protein>
<dbReference type="AlphaFoldDB" id="A0A7X9LED1"/>
<accession>A0A7X9LED1</accession>
<reference evidence="1 2" key="1">
    <citation type="submission" date="2020-04" db="EMBL/GenBank/DDBJ databases">
        <title>MicrobeNet Type strains.</title>
        <authorList>
            <person name="Nicholson A.C."/>
        </authorList>
    </citation>
    <scope>NUCLEOTIDE SEQUENCE [LARGE SCALE GENOMIC DNA]</scope>
    <source>
        <strain evidence="1 2">DSM 22768</strain>
    </source>
</reference>
<evidence type="ECO:0000313" key="1">
    <source>
        <dbReference type="EMBL" id="NMD49349.1"/>
    </source>
</evidence>
<name>A0A7X9LED1_STRRT</name>
<gene>
    <name evidence="1" type="ORF">HHO37_06700</name>
</gene>
<comment type="caution">
    <text evidence="1">The sequence shown here is derived from an EMBL/GenBank/DDBJ whole genome shotgun (WGS) entry which is preliminary data.</text>
</comment>
<dbReference type="EMBL" id="JABASA010000012">
    <property type="protein sequence ID" value="NMD49349.1"/>
    <property type="molecule type" value="Genomic_DNA"/>
</dbReference>
<organism evidence="1 2">
    <name type="scientific">Streptococcus ratti</name>
    <dbReference type="NCBI Taxonomy" id="1341"/>
    <lineage>
        <taxon>Bacteria</taxon>
        <taxon>Bacillati</taxon>
        <taxon>Bacillota</taxon>
        <taxon>Bacilli</taxon>
        <taxon>Lactobacillales</taxon>
        <taxon>Streptococcaceae</taxon>
        <taxon>Streptococcus</taxon>
    </lineage>
</organism>
<dbReference type="Proteomes" id="UP000532121">
    <property type="component" value="Unassembled WGS sequence"/>
</dbReference>
<sequence>MDKCESSSSISLPNQDVFLFEFSEHILEDLNNTNLYSQIFLEKIIEEYNENLYRAMNSLYKILYQLYQLTVNNNDTEANWKINELIKLLNGPVEFIAYQLVDILYDNEILLDKISIKEQYENKLGKKLLKYDVIHQRKRELEILNNERGLSYLSITESKSEIAIQINSYELLSYFVLLNELNGKFKSKNEWIDGVNKNIIRILEDEDINFDNLVRDTIKLFNEKSIVERNELEKIFIDDRKANSYIDYL</sequence>
<proteinExistence type="predicted"/>